<gene>
    <name evidence="1" type="ORF">K441DRAFT_682598</name>
</gene>
<name>A0ACC8EMH0_9PEZI</name>
<evidence type="ECO:0000313" key="1">
    <source>
        <dbReference type="EMBL" id="OCK87531.1"/>
    </source>
</evidence>
<sequence length="174" mass="19491">MKALEVSKLVVFILKLFSGIVDLVFGLMLQNPETAFQLLGMPLDVLFYVALGVWGVCTLYLFVLAFYHSLSRPIYGLGHMCAIAVALWFFALLGFQPSIIHVWGPLASALGIVLSVGLRAALNSADRRFLREIMDIVFDRSPRLDNYIPQQPGYEFHNLGQNNGHHPHNRVPQP</sequence>
<protein>
    <submittedName>
        <fullName evidence="1">Uncharacterized protein</fullName>
    </submittedName>
</protein>
<accession>A0ACC8EMH0</accession>
<evidence type="ECO:0000313" key="2">
    <source>
        <dbReference type="Proteomes" id="UP000250078"/>
    </source>
</evidence>
<dbReference type="EMBL" id="KV748260">
    <property type="protein sequence ID" value="OCK87531.1"/>
    <property type="molecule type" value="Genomic_DNA"/>
</dbReference>
<keyword evidence="2" id="KW-1185">Reference proteome</keyword>
<reference evidence="1 2" key="1">
    <citation type="journal article" date="2016" name="Nat. Commun.">
        <title>Ectomycorrhizal ecology is imprinted in the genome of the dominant symbiotic fungus Cenococcum geophilum.</title>
        <authorList>
            <consortium name="DOE Joint Genome Institute"/>
            <person name="Peter M."/>
            <person name="Kohler A."/>
            <person name="Ohm R.A."/>
            <person name="Kuo A."/>
            <person name="Krutzmann J."/>
            <person name="Morin E."/>
            <person name="Arend M."/>
            <person name="Barry K.W."/>
            <person name="Binder M."/>
            <person name="Choi C."/>
            <person name="Clum A."/>
            <person name="Copeland A."/>
            <person name="Grisel N."/>
            <person name="Haridas S."/>
            <person name="Kipfer T."/>
            <person name="LaButti K."/>
            <person name="Lindquist E."/>
            <person name="Lipzen A."/>
            <person name="Maire R."/>
            <person name="Meier B."/>
            <person name="Mihaltcheva S."/>
            <person name="Molinier V."/>
            <person name="Murat C."/>
            <person name="Poggeler S."/>
            <person name="Quandt C.A."/>
            <person name="Sperisen C."/>
            <person name="Tritt A."/>
            <person name="Tisserant E."/>
            <person name="Crous P.W."/>
            <person name="Henrissat B."/>
            <person name="Nehls U."/>
            <person name="Egli S."/>
            <person name="Spatafora J.W."/>
            <person name="Grigoriev I.V."/>
            <person name="Martin F.M."/>
        </authorList>
    </citation>
    <scope>NUCLEOTIDE SEQUENCE [LARGE SCALE GENOMIC DNA]</scope>
    <source>
        <strain evidence="1 2">1.58</strain>
    </source>
</reference>
<proteinExistence type="predicted"/>
<organism evidence="1 2">
    <name type="scientific">Cenococcum geophilum 1.58</name>
    <dbReference type="NCBI Taxonomy" id="794803"/>
    <lineage>
        <taxon>Eukaryota</taxon>
        <taxon>Fungi</taxon>
        <taxon>Dikarya</taxon>
        <taxon>Ascomycota</taxon>
        <taxon>Pezizomycotina</taxon>
        <taxon>Dothideomycetes</taxon>
        <taxon>Pleosporomycetidae</taxon>
        <taxon>Gloniales</taxon>
        <taxon>Gloniaceae</taxon>
        <taxon>Cenococcum</taxon>
    </lineage>
</organism>
<dbReference type="Proteomes" id="UP000250078">
    <property type="component" value="Unassembled WGS sequence"/>
</dbReference>